<proteinExistence type="predicted"/>
<organism evidence="1 2">
    <name type="scientific">Pisum sativum</name>
    <name type="common">Garden pea</name>
    <name type="synonym">Lathyrus oleraceus</name>
    <dbReference type="NCBI Taxonomy" id="3888"/>
    <lineage>
        <taxon>Eukaryota</taxon>
        <taxon>Viridiplantae</taxon>
        <taxon>Streptophyta</taxon>
        <taxon>Embryophyta</taxon>
        <taxon>Tracheophyta</taxon>
        <taxon>Spermatophyta</taxon>
        <taxon>Magnoliopsida</taxon>
        <taxon>eudicotyledons</taxon>
        <taxon>Gunneridae</taxon>
        <taxon>Pentapetalae</taxon>
        <taxon>rosids</taxon>
        <taxon>fabids</taxon>
        <taxon>Fabales</taxon>
        <taxon>Fabaceae</taxon>
        <taxon>Papilionoideae</taxon>
        <taxon>50 kb inversion clade</taxon>
        <taxon>NPAAA clade</taxon>
        <taxon>Hologalegina</taxon>
        <taxon>IRL clade</taxon>
        <taxon>Fabeae</taxon>
        <taxon>Lathyrus</taxon>
    </lineage>
</organism>
<dbReference type="Gramene" id="Psat07G0045000-T1">
    <property type="protein sequence ID" value="KAI5383055.1"/>
    <property type="gene ID" value="KIW84_070450"/>
</dbReference>
<sequence length="177" mass="20289">MVKSSIASMLDHNFTIYSLHKYRIKELERSIKNFIWSGDIKKSKLVTMAWTKALLLNARVNREGVPINFHIVSSIWSIIKSEVDCVTTSTRIVLGNACNTNFWLDPWCGSPLVNQIQDPDGLNTNILVSNFLHNGSWNFLIHMIHKIRNLSLISDQITIPIDNMVDNKIWLTLVLEI</sequence>
<accession>A0A9D4VG99</accession>
<comment type="caution">
    <text evidence="1">The sequence shown here is derived from an EMBL/GenBank/DDBJ whole genome shotgun (WGS) entry which is preliminary data.</text>
</comment>
<name>A0A9D4VG99_PEA</name>
<evidence type="ECO:0000313" key="1">
    <source>
        <dbReference type="EMBL" id="KAI5383055.1"/>
    </source>
</evidence>
<evidence type="ECO:0000313" key="2">
    <source>
        <dbReference type="Proteomes" id="UP001058974"/>
    </source>
</evidence>
<keyword evidence="2" id="KW-1185">Reference proteome</keyword>
<dbReference type="Proteomes" id="UP001058974">
    <property type="component" value="Chromosome 7"/>
</dbReference>
<dbReference type="EMBL" id="JAMSHJ010000007">
    <property type="protein sequence ID" value="KAI5383055.1"/>
    <property type="molecule type" value="Genomic_DNA"/>
</dbReference>
<reference evidence="1 2" key="1">
    <citation type="journal article" date="2022" name="Nat. Genet.">
        <title>Improved pea reference genome and pan-genome highlight genomic features and evolutionary characteristics.</title>
        <authorList>
            <person name="Yang T."/>
            <person name="Liu R."/>
            <person name="Luo Y."/>
            <person name="Hu S."/>
            <person name="Wang D."/>
            <person name="Wang C."/>
            <person name="Pandey M.K."/>
            <person name="Ge S."/>
            <person name="Xu Q."/>
            <person name="Li N."/>
            <person name="Li G."/>
            <person name="Huang Y."/>
            <person name="Saxena R.K."/>
            <person name="Ji Y."/>
            <person name="Li M."/>
            <person name="Yan X."/>
            <person name="He Y."/>
            <person name="Liu Y."/>
            <person name="Wang X."/>
            <person name="Xiang C."/>
            <person name="Varshney R.K."/>
            <person name="Ding H."/>
            <person name="Gao S."/>
            <person name="Zong X."/>
        </authorList>
    </citation>
    <scope>NUCLEOTIDE SEQUENCE [LARGE SCALE GENOMIC DNA]</scope>
    <source>
        <strain evidence="1 2">cv. Zhongwan 6</strain>
    </source>
</reference>
<gene>
    <name evidence="1" type="ORF">KIW84_070450</name>
</gene>
<protein>
    <submittedName>
        <fullName evidence="1">Uncharacterized protein</fullName>
    </submittedName>
</protein>
<dbReference type="AlphaFoldDB" id="A0A9D4VG99"/>